<dbReference type="Proteomes" id="UP000064137">
    <property type="component" value="Chromosome"/>
</dbReference>
<feature type="transmembrane region" description="Helical" evidence="6">
    <location>
        <begin position="313"/>
        <end position="333"/>
    </location>
</feature>
<dbReference type="Pfam" id="PF02133">
    <property type="entry name" value="Transp_cyt_pur"/>
    <property type="match status" value="1"/>
</dbReference>
<feature type="transmembrane region" description="Helical" evidence="6">
    <location>
        <begin position="269"/>
        <end position="288"/>
    </location>
</feature>
<sequence length="420" mass="44184">MAQAPGLYTPTVPVPADRRILGGRDLFTLWFSLGIGLMVAQAGALLAPGLGLADGLLVLVLGTGVGVLLLAAAGLVGSDTGLAGMTALGQSLGQRGALLPAVLNITQLIGWGAFELVVMREAASVLLGSWGLQDWASPVLWTLVFGALATALAVAGPLTFVRRFLSRWGIWLLLGACGWLTLDLFLRADLAALWQRPGDGSLTQALGFDLVVAMPLSWLPVIADYTRFARTGRSAGRGVMLGYFCGNLWLMGLGFAYTLAFASGGEADALLRALAVAGLGLPLLLILLDESENAFAAYHSAAVATGFLAQVKIWQLTLAIGILCTLLALLVPLAQYEHFLLLIGSVFAPLFGVVLVDHFLLRRRKAPQRVRALRLESLVAWALGVAVYHLLPTLLPAWGATLPAIVLAGTAQALLGLKRT</sequence>
<dbReference type="GO" id="GO:0005886">
    <property type="term" value="C:plasma membrane"/>
    <property type="evidence" value="ECO:0007669"/>
    <property type="project" value="TreeGrafter"/>
</dbReference>
<feature type="transmembrane region" description="Helical" evidence="6">
    <location>
        <begin position="97"/>
        <end position="119"/>
    </location>
</feature>
<dbReference type="OrthoDB" id="5444231at2"/>
<evidence type="ECO:0000313" key="7">
    <source>
        <dbReference type="EMBL" id="ALZ85901.1"/>
    </source>
</evidence>
<evidence type="ECO:0000256" key="5">
    <source>
        <dbReference type="ARBA" id="ARBA00023136"/>
    </source>
</evidence>
<protein>
    <submittedName>
        <fullName evidence="7">Nitrate reductase</fullName>
    </submittedName>
</protein>
<dbReference type="KEGG" id="por:APT59_17470"/>
<reference evidence="7 8" key="1">
    <citation type="submission" date="2016-01" db="EMBL/GenBank/DDBJ databases">
        <title>Annotation of Pseudomonas oryzihabitans USDA-ARS-USMARC-56511.</title>
        <authorList>
            <person name="Harhay G.P."/>
            <person name="Harhay D.M."/>
            <person name="Smith T.P.L."/>
            <person name="Bono J.L."/>
            <person name="Heaton M.P."/>
            <person name="Clawson M.L."/>
            <person name="Chitko-Mckown C.G."/>
            <person name="Capik S.F."/>
            <person name="DeDonder K.D."/>
            <person name="Apley M.D."/>
            <person name="Lubbers B.V."/>
            <person name="White B.J."/>
            <person name="Larson R.L."/>
        </authorList>
    </citation>
    <scope>NUCLEOTIDE SEQUENCE [LARGE SCALE GENOMIC DNA]</scope>
    <source>
        <strain evidence="7 8">USDA-ARS-USMARC-56511</strain>
    </source>
</reference>
<evidence type="ECO:0000256" key="3">
    <source>
        <dbReference type="ARBA" id="ARBA00022692"/>
    </source>
</evidence>
<dbReference type="PANTHER" id="PTHR30569:SF0">
    <property type="entry name" value="CYTOSINE PERMEASE"/>
    <property type="match status" value="1"/>
</dbReference>
<name>A0A0U4WUL6_9PSED</name>
<feature type="transmembrane region" description="Helical" evidence="6">
    <location>
        <begin position="339"/>
        <end position="361"/>
    </location>
</feature>
<evidence type="ECO:0000256" key="2">
    <source>
        <dbReference type="ARBA" id="ARBA00008974"/>
    </source>
</evidence>
<gene>
    <name evidence="7" type="ORF">APT59_17470</name>
</gene>
<evidence type="ECO:0000256" key="1">
    <source>
        <dbReference type="ARBA" id="ARBA00004141"/>
    </source>
</evidence>
<proteinExistence type="inferred from homology"/>
<dbReference type="NCBIfam" id="TIGR02358">
    <property type="entry name" value="thia_cytX"/>
    <property type="match status" value="1"/>
</dbReference>
<keyword evidence="4 6" id="KW-1133">Transmembrane helix</keyword>
<evidence type="ECO:0000256" key="6">
    <source>
        <dbReference type="SAM" id="Phobius"/>
    </source>
</evidence>
<feature type="transmembrane region" description="Helical" evidence="6">
    <location>
        <begin position="206"/>
        <end position="226"/>
    </location>
</feature>
<dbReference type="AlphaFoldDB" id="A0A0U4WUL6"/>
<feature type="transmembrane region" description="Helical" evidence="6">
    <location>
        <begin position="27"/>
        <end position="50"/>
    </location>
</feature>
<feature type="transmembrane region" description="Helical" evidence="6">
    <location>
        <begin position="139"/>
        <end position="161"/>
    </location>
</feature>
<comment type="subcellular location">
    <subcellularLocation>
        <location evidence="1">Membrane</location>
        <topology evidence="1">Multi-pass membrane protein</topology>
    </subcellularLocation>
</comment>
<evidence type="ECO:0000256" key="4">
    <source>
        <dbReference type="ARBA" id="ARBA00022989"/>
    </source>
</evidence>
<accession>A0A0U4WUL6</accession>
<dbReference type="RefSeq" id="WP_059316018.1">
    <property type="nucleotide sequence ID" value="NZ_CP013987.1"/>
</dbReference>
<feature type="transmembrane region" description="Helical" evidence="6">
    <location>
        <begin position="238"/>
        <end position="257"/>
    </location>
</feature>
<feature type="transmembrane region" description="Helical" evidence="6">
    <location>
        <begin position="168"/>
        <end position="186"/>
    </location>
</feature>
<organism evidence="7 8">
    <name type="scientific">Pseudomonas oryzihabitans</name>
    <dbReference type="NCBI Taxonomy" id="47885"/>
    <lineage>
        <taxon>Bacteria</taxon>
        <taxon>Pseudomonadati</taxon>
        <taxon>Pseudomonadota</taxon>
        <taxon>Gammaproteobacteria</taxon>
        <taxon>Pseudomonadales</taxon>
        <taxon>Pseudomonadaceae</taxon>
        <taxon>Pseudomonas</taxon>
    </lineage>
</organism>
<feature type="transmembrane region" description="Helical" evidence="6">
    <location>
        <begin position="397"/>
        <end position="417"/>
    </location>
</feature>
<feature type="transmembrane region" description="Helical" evidence="6">
    <location>
        <begin position="56"/>
        <end position="76"/>
    </location>
</feature>
<evidence type="ECO:0000313" key="8">
    <source>
        <dbReference type="Proteomes" id="UP000064137"/>
    </source>
</evidence>
<dbReference type="Gene3D" id="1.10.4160.10">
    <property type="entry name" value="Hydantoin permease"/>
    <property type="match status" value="1"/>
</dbReference>
<dbReference type="PANTHER" id="PTHR30569">
    <property type="entry name" value="CYTOSINE TRANSPORTER CODB"/>
    <property type="match status" value="1"/>
</dbReference>
<keyword evidence="5 6" id="KW-0472">Membrane</keyword>
<dbReference type="EMBL" id="CP013987">
    <property type="protein sequence ID" value="ALZ85901.1"/>
    <property type="molecule type" value="Genomic_DNA"/>
</dbReference>
<dbReference type="GO" id="GO:0015209">
    <property type="term" value="F:cytosine transmembrane transporter activity"/>
    <property type="evidence" value="ECO:0007669"/>
    <property type="project" value="InterPro"/>
</dbReference>
<dbReference type="InterPro" id="IPR001248">
    <property type="entry name" value="Pur-cyt_permease"/>
</dbReference>
<comment type="similarity">
    <text evidence="2">Belongs to the purine-cytosine permease (2.A.39) family.</text>
</comment>
<dbReference type="InterPro" id="IPR012732">
    <property type="entry name" value="Thia_CytX"/>
</dbReference>
<dbReference type="InterPro" id="IPR030191">
    <property type="entry name" value="CodB"/>
</dbReference>
<keyword evidence="3 6" id="KW-0812">Transmembrane</keyword>
<feature type="transmembrane region" description="Helical" evidence="6">
    <location>
        <begin position="373"/>
        <end position="391"/>
    </location>
</feature>